<name>A0A5J6F600_9ACTN</name>
<feature type="region of interest" description="Disordered" evidence="1">
    <location>
        <begin position="72"/>
        <end position="93"/>
    </location>
</feature>
<evidence type="ECO:0000256" key="1">
    <source>
        <dbReference type="SAM" id="MobiDB-lite"/>
    </source>
</evidence>
<dbReference type="EMBL" id="CP023702">
    <property type="protein sequence ID" value="QEU71741.1"/>
    <property type="molecule type" value="Genomic_DNA"/>
</dbReference>
<protein>
    <submittedName>
        <fullName evidence="2">Uncharacterized protein</fullName>
    </submittedName>
</protein>
<reference evidence="2 3" key="1">
    <citation type="submission" date="2017-09" db="EMBL/GenBank/DDBJ databases">
        <authorList>
            <person name="Lee N."/>
            <person name="Cho B.-K."/>
        </authorList>
    </citation>
    <scope>NUCLEOTIDE SEQUENCE [LARGE SCALE GENOMIC DNA]</scope>
    <source>
        <strain evidence="2 3">ATCC 12769</strain>
    </source>
</reference>
<dbReference type="OrthoDB" id="3855669at2"/>
<feature type="region of interest" description="Disordered" evidence="1">
    <location>
        <begin position="1"/>
        <end position="20"/>
    </location>
</feature>
<proteinExistence type="predicted"/>
<keyword evidence="3" id="KW-1185">Reference proteome</keyword>
<dbReference type="KEGG" id="snk:CP967_06995"/>
<organism evidence="2 3">
    <name type="scientific">Streptomyces nitrosporeus</name>
    <dbReference type="NCBI Taxonomy" id="28894"/>
    <lineage>
        <taxon>Bacteria</taxon>
        <taxon>Bacillati</taxon>
        <taxon>Actinomycetota</taxon>
        <taxon>Actinomycetes</taxon>
        <taxon>Kitasatosporales</taxon>
        <taxon>Streptomycetaceae</taxon>
        <taxon>Streptomyces</taxon>
    </lineage>
</organism>
<evidence type="ECO:0000313" key="3">
    <source>
        <dbReference type="Proteomes" id="UP000326178"/>
    </source>
</evidence>
<accession>A0A5J6F600</accession>
<dbReference type="Proteomes" id="UP000326178">
    <property type="component" value="Chromosome"/>
</dbReference>
<gene>
    <name evidence="2" type="ORF">CP967_06995</name>
</gene>
<dbReference type="AlphaFoldDB" id="A0A5J6F600"/>
<dbReference type="RefSeq" id="WP_150487108.1">
    <property type="nucleotide sequence ID" value="NZ_BMUV01000005.1"/>
</dbReference>
<sequence>MTDDGVPRIGTAVHDGGSGRVGLVAGYEGPRLRLRPLGGGRAWDADPARLRPLGPAELLSARVAEANARSRTGLGLGEIRGSPPPGPAEDGVR</sequence>
<evidence type="ECO:0000313" key="2">
    <source>
        <dbReference type="EMBL" id="QEU71741.1"/>
    </source>
</evidence>